<dbReference type="SUPFAM" id="SSF90123">
    <property type="entry name" value="ABC transporter transmembrane region"/>
    <property type="match status" value="1"/>
</dbReference>
<dbReference type="PANTHER" id="PTHR24221:SF654">
    <property type="entry name" value="ATP-BINDING CASSETTE SUB-FAMILY B MEMBER 6"/>
    <property type="match status" value="1"/>
</dbReference>
<evidence type="ECO:0000256" key="9">
    <source>
        <dbReference type="ARBA" id="ARBA00061644"/>
    </source>
</evidence>
<feature type="domain" description="ABC transmembrane type-1" evidence="13">
    <location>
        <begin position="32"/>
        <end position="319"/>
    </location>
</feature>
<feature type="compositionally biased region" description="Acidic residues" evidence="10">
    <location>
        <begin position="365"/>
        <end position="380"/>
    </location>
</feature>
<sequence length="638" mass="67518">MPPASRRVSPHVLREGMGVLWVAVKAEPRVFAASVAASALYAAMTVATAKVLGWATEHVVLPAFESGDTTAGALAGAAALIMGVALLKALGVAGRRFYAGLMQYRMQASYRRAVTRQYLRLPLAWHHRHPTGQLLSNANADVEAVWAPIAPLPMAVGVVFMLLIAAVSILVTDVVVAAVGFLVFPAVALINVVYQRRLSPVATRAQQLRAEVSEVAHESFEGGLVVKTLGREAAETARFRERAEELRDANIAVGRIRGLFDPVLEALPNLGVLAVLLIGSLRLEAGAMSPGDLVNAAYLFTLLSWPVRALGWVLGEVPRSVVGWKRVRHVLDATGSLPFGEDALDGNGGKATDLEVREVRFAYEEDGEEDGAADGEEGGEEGGGGSGRHILHDVSFAASPGRTIAVVGPTGSGKSTLTSLLVRLVDPADGSVLLDGVDLRDVRRGGVAETAALVPQQTFLFDDTVRGNVTLGLDVPDERVWEALRLAQAEGFVAALADGLDTKVGERGATLSGGQRQRLALARALVRRPRLLVLDDATSSVDPQVEARILQSLREAQSGEAGGATVVVVAYRKATIALADEVVYMEHGRVVARGAHAELLERSAGYADLVNAYERAEAEQEAEQAEQEAVEGGEEALA</sequence>
<dbReference type="FunFam" id="3.40.50.300:FF:000299">
    <property type="entry name" value="ABC transporter ATP-binding protein/permease"/>
    <property type="match status" value="1"/>
</dbReference>
<dbReference type="InterPro" id="IPR027417">
    <property type="entry name" value="P-loop_NTPase"/>
</dbReference>
<dbReference type="EMBL" id="FZOR01000001">
    <property type="protein sequence ID" value="SNS21709.1"/>
    <property type="molecule type" value="Genomic_DNA"/>
</dbReference>
<keyword evidence="5" id="KW-0547">Nucleotide-binding</keyword>
<dbReference type="SMART" id="SM00382">
    <property type="entry name" value="AAA"/>
    <property type="match status" value="1"/>
</dbReference>
<dbReference type="Pfam" id="PF00005">
    <property type="entry name" value="ABC_tran"/>
    <property type="match status" value="1"/>
</dbReference>
<keyword evidence="7 11" id="KW-1133">Transmembrane helix</keyword>
<keyword evidence="2" id="KW-0813">Transport</keyword>
<dbReference type="PROSITE" id="PS50929">
    <property type="entry name" value="ABC_TM1F"/>
    <property type="match status" value="1"/>
</dbReference>
<name>A0A239CP39_9ACTN</name>
<dbReference type="GO" id="GO:0034040">
    <property type="term" value="F:ATPase-coupled lipid transmembrane transporter activity"/>
    <property type="evidence" value="ECO:0007669"/>
    <property type="project" value="TreeGrafter"/>
</dbReference>
<protein>
    <submittedName>
        <fullName evidence="14">ABC-type multidrug transport system, ATPase and permease component</fullName>
    </submittedName>
</protein>
<evidence type="ECO:0000313" key="15">
    <source>
        <dbReference type="Proteomes" id="UP000198318"/>
    </source>
</evidence>
<evidence type="ECO:0000256" key="1">
    <source>
        <dbReference type="ARBA" id="ARBA00004651"/>
    </source>
</evidence>
<evidence type="ECO:0000259" key="13">
    <source>
        <dbReference type="PROSITE" id="PS50929"/>
    </source>
</evidence>
<dbReference type="GO" id="GO:0016887">
    <property type="term" value="F:ATP hydrolysis activity"/>
    <property type="evidence" value="ECO:0007669"/>
    <property type="project" value="InterPro"/>
</dbReference>
<dbReference type="PROSITE" id="PS00211">
    <property type="entry name" value="ABC_TRANSPORTER_1"/>
    <property type="match status" value="1"/>
</dbReference>
<accession>A0A239CP39</accession>
<feature type="region of interest" description="Disordered" evidence="10">
    <location>
        <begin position="365"/>
        <end position="390"/>
    </location>
</feature>
<dbReference type="Proteomes" id="UP000198318">
    <property type="component" value="Unassembled WGS sequence"/>
</dbReference>
<reference evidence="14 15" key="1">
    <citation type="submission" date="2017-06" db="EMBL/GenBank/DDBJ databases">
        <authorList>
            <person name="Kim H.J."/>
            <person name="Triplett B.A."/>
        </authorList>
    </citation>
    <scope>NUCLEOTIDE SEQUENCE [LARGE SCALE GENOMIC DNA]</scope>
    <source>
        <strain evidence="14 15">DSM 44715</strain>
    </source>
</reference>
<dbReference type="Pfam" id="PF00664">
    <property type="entry name" value="ABC_membrane"/>
    <property type="match status" value="1"/>
</dbReference>
<comment type="similarity">
    <text evidence="9">Belongs to the ABC transporter superfamily. Lipid exporter (TC 3.A.1.106) family.</text>
</comment>
<gene>
    <name evidence="14" type="ORF">SAMN05443665_1001527</name>
</gene>
<evidence type="ECO:0000256" key="11">
    <source>
        <dbReference type="SAM" id="Phobius"/>
    </source>
</evidence>
<feature type="transmembrane region" description="Helical" evidence="11">
    <location>
        <begin position="263"/>
        <end position="283"/>
    </location>
</feature>
<feature type="region of interest" description="Disordered" evidence="10">
    <location>
        <begin position="617"/>
        <end position="638"/>
    </location>
</feature>
<dbReference type="InterPro" id="IPR003593">
    <property type="entry name" value="AAA+_ATPase"/>
</dbReference>
<dbReference type="GO" id="GO:0005886">
    <property type="term" value="C:plasma membrane"/>
    <property type="evidence" value="ECO:0007669"/>
    <property type="project" value="UniProtKB-SubCell"/>
</dbReference>
<dbReference type="PROSITE" id="PS50893">
    <property type="entry name" value="ABC_TRANSPORTER_2"/>
    <property type="match status" value="1"/>
</dbReference>
<proteinExistence type="inferred from homology"/>
<dbReference type="GO" id="GO:0140359">
    <property type="term" value="F:ABC-type transporter activity"/>
    <property type="evidence" value="ECO:0007669"/>
    <property type="project" value="InterPro"/>
</dbReference>
<evidence type="ECO:0000256" key="10">
    <source>
        <dbReference type="SAM" id="MobiDB-lite"/>
    </source>
</evidence>
<dbReference type="Gene3D" id="3.40.50.300">
    <property type="entry name" value="P-loop containing nucleotide triphosphate hydrolases"/>
    <property type="match status" value="1"/>
</dbReference>
<feature type="transmembrane region" description="Helical" evidence="11">
    <location>
        <begin position="72"/>
        <end position="93"/>
    </location>
</feature>
<evidence type="ECO:0000256" key="7">
    <source>
        <dbReference type="ARBA" id="ARBA00022989"/>
    </source>
</evidence>
<keyword evidence="6" id="KW-0067">ATP-binding</keyword>
<evidence type="ECO:0000256" key="4">
    <source>
        <dbReference type="ARBA" id="ARBA00022692"/>
    </source>
</evidence>
<feature type="transmembrane region" description="Helical" evidence="11">
    <location>
        <begin position="145"/>
        <end position="169"/>
    </location>
</feature>
<keyword evidence="8 11" id="KW-0472">Membrane</keyword>
<feature type="transmembrane region" description="Helical" evidence="11">
    <location>
        <begin position="175"/>
        <end position="194"/>
    </location>
</feature>
<evidence type="ECO:0000256" key="6">
    <source>
        <dbReference type="ARBA" id="ARBA00022840"/>
    </source>
</evidence>
<dbReference type="PANTHER" id="PTHR24221">
    <property type="entry name" value="ATP-BINDING CASSETTE SUB-FAMILY B"/>
    <property type="match status" value="1"/>
</dbReference>
<feature type="transmembrane region" description="Helical" evidence="11">
    <location>
        <begin position="30"/>
        <end position="52"/>
    </location>
</feature>
<evidence type="ECO:0000259" key="12">
    <source>
        <dbReference type="PROSITE" id="PS50893"/>
    </source>
</evidence>
<evidence type="ECO:0000313" key="14">
    <source>
        <dbReference type="EMBL" id="SNS21709.1"/>
    </source>
</evidence>
<organism evidence="14 15">
    <name type="scientific">Actinomadura meyerae</name>
    <dbReference type="NCBI Taxonomy" id="240840"/>
    <lineage>
        <taxon>Bacteria</taxon>
        <taxon>Bacillati</taxon>
        <taxon>Actinomycetota</taxon>
        <taxon>Actinomycetes</taxon>
        <taxon>Streptosporangiales</taxon>
        <taxon>Thermomonosporaceae</taxon>
        <taxon>Actinomadura</taxon>
    </lineage>
</organism>
<evidence type="ECO:0000256" key="5">
    <source>
        <dbReference type="ARBA" id="ARBA00022741"/>
    </source>
</evidence>
<feature type="compositionally biased region" description="Acidic residues" evidence="10">
    <location>
        <begin position="619"/>
        <end position="638"/>
    </location>
</feature>
<feature type="domain" description="ABC transporter" evidence="12">
    <location>
        <begin position="354"/>
        <end position="612"/>
    </location>
</feature>
<dbReference type="InterPro" id="IPR003439">
    <property type="entry name" value="ABC_transporter-like_ATP-bd"/>
</dbReference>
<dbReference type="InterPro" id="IPR036640">
    <property type="entry name" value="ABC1_TM_sf"/>
</dbReference>
<evidence type="ECO:0000256" key="2">
    <source>
        <dbReference type="ARBA" id="ARBA00022448"/>
    </source>
</evidence>
<dbReference type="SUPFAM" id="SSF52540">
    <property type="entry name" value="P-loop containing nucleoside triphosphate hydrolases"/>
    <property type="match status" value="1"/>
</dbReference>
<keyword evidence="4 11" id="KW-0812">Transmembrane</keyword>
<dbReference type="GO" id="GO:0005524">
    <property type="term" value="F:ATP binding"/>
    <property type="evidence" value="ECO:0007669"/>
    <property type="project" value="UniProtKB-KW"/>
</dbReference>
<dbReference type="Gene3D" id="1.20.1560.10">
    <property type="entry name" value="ABC transporter type 1, transmembrane domain"/>
    <property type="match status" value="1"/>
</dbReference>
<keyword evidence="15" id="KW-1185">Reference proteome</keyword>
<dbReference type="InterPro" id="IPR039421">
    <property type="entry name" value="Type_1_exporter"/>
</dbReference>
<evidence type="ECO:0000256" key="8">
    <source>
        <dbReference type="ARBA" id="ARBA00023136"/>
    </source>
</evidence>
<evidence type="ECO:0000256" key="3">
    <source>
        <dbReference type="ARBA" id="ARBA00022475"/>
    </source>
</evidence>
<dbReference type="InterPro" id="IPR011527">
    <property type="entry name" value="ABC1_TM_dom"/>
</dbReference>
<dbReference type="InterPro" id="IPR017871">
    <property type="entry name" value="ABC_transporter-like_CS"/>
</dbReference>
<keyword evidence="3" id="KW-1003">Cell membrane</keyword>
<comment type="subcellular location">
    <subcellularLocation>
        <location evidence="1">Cell membrane</location>
        <topology evidence="1">Multi-pass membrane protein</topology>
    </subcellularLocation>
</comment>
<dbReference type="AlphaFoldDB" id="A0A239CP39"/>